<feature type="transmembrane region" description="Helical" evidence="9">
    <location>
        <begin position="428"/>
        <end position="449"/>
    </location>
</feature>
<evidence type="ECO:0000313" key="13">
    <source>
        <dbReference type="Proteomes" id="UP000053611"/>
    </source>
</evidence>
<dbReference type="InterPro" id="IPR051402">
    <property type="entry name" value="KPR-Related"/>
</dbReference>
<keyword evidence="4" id="KW-0521">NADP</keyword>
<dbReference type="Pfam" id="PF00083">
    <property type="entry name" value="Sugar_tr"/>
    <property type="match status" value="2"/>
</dbReference>
<dbReference type="InterPro" id="IPR008927">
    <property type="entry name" value="6-PGluconate_DH-like_C_sf"/>
</dbReference>
<feature type="domain" description="Ketopantoate reductase C-terminal" evidence="11">
    <location>
        <begin position="873"/>
        <end position="998"/>
    </location>
</feature>
<evidence type="ECO:0000256" key="8">
    <source>
        <dbReference type="SAM" id="MobiDB-lite"/>
    </source>
</evidence>
<evidence type="ECO:0000256" key="9">
    <source>
        <dbReference type="SAM" id="Phobius"/>
    </source>
</evidence>
<evidence type="ECO:0000313" key="12">
    <source>
        <dbReference type="EMBL" id="KLT39949.1"/>
    </source>
</evidence>
<dbReference type="SUPFAM" id="SSF103473">
    <property type="entry name" value="MFS general substrate transporter"/>
    <property type="match status" value="1"/>
</dbReference>
<keyword evidence="6" id="KW-0560">Oxidoreductase</keyword>
<feature type="domain" description="Ketopantoate reductase N-terminal" evidence="10">
    <location>
        <begin position="684"/>
        <end position="821"/>
    </location>
</feature>
<dbReference type="Gene3D" id="1.20.1250.20">
    <property type="entry name" value="MFS general substrate transporter like domains"/>
    <property type="match status" value="1"/>
</dbReference>
<dbReference type="InterPro" id="IPR003710">
    <property type="entry name" value="ApbA"/>
</dbReference>
<feature type="transmembrane region" description="Helical" evidence="9">
    <location>
        <begin position="489"/>
        <end position="507"/>
    </location>
</feature>
<evidence type="ECO:0000259" key="10">
    <source>
        <dbReference type="Pfam" id="PF02558"/>
    </source>
</evidence>
<dbReference type="Pfam" id="PF02558">
    <property type="entry name" value="ApbA"/>
    <property type="match status" value="1"/>
</dbReference>
<dbReference type="Pfam" id="PF08546">
    <property type="entry name" value="ApbA_C"/>
    <property type="match status" value="1"/>
</dbReference>
<dbReference type="GO" id="GO:0005737">
    <property type="term" value="C:cytoplasm"/>
    <property type="evidence" value="ECO:0007669"/>
    <property type="project" value="TreeGrafter"/>
</dbReference>
<dbReference type="STRING" id="879819.A0A0J1AXB8"/>
<dbReference type="GO" id="GO:0015940">
    <property type="term" value="P:pantothenate biosynthetic process"/>
    <property type="evidence" value="ECO:0007669"/>
    <property type="project" value="InterPro"/>
</dbReference>
<dbReference type="InterPro" id="IPR013752">
    <property type="entry name" value="KPA_reductase"/>
</dbReference>
<dbReference type="AlphaFoldDB" id="A0A0J1AXB8"/>
<keyword evidence="3 9" id="KW-0812">Transmembrane</keyword>
<evidence type="ECO:0000256" key="3">
    <source>
        <dbReference type="ARBA" id="ARBA00022692"/>
    </source>
</evidence>
<feature type="region of interest" description="Disordered" evidence="8">
    <location>
        <begin position="615"/>
        <end position="651"/>
    </location>
</feature>
<dbReference type="GO" id="GO:0022857">
    <property type="term" value="F:transmembrane transporter activity"/>
    <property type="evidence" value="ECO:0007669"/>
    <property type="project" value="InterPro"/>
</dbReference>
<name>A0A0J1AXB8_9TREE</name>
<dbReference type="Gene3D" id="1.10.1040.10">
    <property type="entry name" value="N-(1-d-carboxylethyl)-l-norvaline Dehydrogenase, domain 2"/>
    <property type="match status" value="1"/>
</dbReference>
<evidence type="ECO:0000256" key="1">
    <source>
        <dbReference type="ARBA" id="ARBA00004370"/>
    </source>
</evidence>
<dbReference type="Proteomes" id="UP000053611">
    <property type="component" value="Unassembled WGS sequence"/>
</dbReference>
<dbReference type="InterPro" id="IPR005828">
    <property type="entry name" value="MFS_sugar_transport-like"/>
</dbReference>
<dbReference type="FunFam" id="1.10.1040.10:FF:000017">
    <property type="entry name" value="2-dehydropantoate 2-reductase"/>
    <property type="match status" value="1"/>
</dbReference>
<dbReference type="OrthoDB" id="2153661at2759"/>
<evidence type="ECO:0000256" key="6">
    <source>
        <dbReference type="ARBA" id="ARBA00023002"/>
    </source>
</evidence>
<evidence type="ECO:0000259" key="11">
    <source>
        <dbReference type="Pfam" id="PF08546"/>
    </source>
</evidence>
<feature type="transmembrane region" description="Helical" evidence="9">
    <location>
        <begin position="397"/>
        <end position="416"/>
    </location>
</feature>
<sequence>MSFPPDLDDSQQLPSGKKEVDFHTEHPLFQDLCPDDSYTSEGVYWADLPWKERQNWVNAQSNAETKRELKVIWEMFKKDPLSPLNTYCSRYVITGFGMFTEGYTIFSIGNLTSLYSAVWPECWGTHKIIGIICGQIGVGIEGDWIGRRFGLVQDALVMALGLVMLTASWGTTLNGWVICYAWSQFVYTLGVGGEYPMTSTSALEHKPASGSAQRDDKLHRGRNVVLAFLMQGWGQLVNQAVLILLLLIFHGGSTPPYSKKTGQWVFRVSFAFMIPFTLWLAYWRYYKKKYSEHALRKSKRDAHVNQSGYDLVSLKLVVSHFGGRLAGTCLGWLFADFLFYGAKLFQSTFIKVITPNAKGVMTGWLWNLLNVGVSMFGYYLAAFLVDHKFYGRKRMQTIGFLFLGIFYLLPAIWFHQLQSKEHIKGFQTIYFLASFFTQFGPNCTTFLLAAEVFPVSVRATAHGLSAAAGKLGALMPAILYNYIDNRTKFWVVCWFGFAGWITTQLFIPDVTGLDLREQDRYWAFVREGRAKDYHGIAVHPRHLSMWERVVLKRHRAYDPELDRQSRIKELRVMWEARNQIKEEGGRVDLEDHEDDELSSTAHSFFEREFRVLEKPRDCPLSPHPSRSPSGPKALPQRLPAGPKSERREIPLAHTMITRVACPSLATRTRTLTRAMTNAAKPRALVFGLGSIGGIYAAALARSGACEVSVVARSNYDAIREKGLLLKSEKHGEHHYRFDGVYKSPADAAASGAFDYVLCANKALLAAQPALEETIAPAVSAHTTLVLLQNGVGNEAPLHAAFPRNTVISAVVWTGGKVDAPTDGTPTVSQFARESLTMGVDYTPGLERAAEDAKLATLAEILGKAASDTVLTDDIQSARWIKVIWNCAWNALTTVTRLRTNQIFASSPGAEDFSRTLMAEVVAVARAKGLAVPPDTADDLMRQIREIGGPGLPSSMMMDNEAGRPTEVEVILGVPMREGMRLGVPVPIITTLYTIVRALDWRNAHPEEAKFP</sequence>
<reference evidence="12 13" key="1">
    <citation type="submission" date="2015-03" db="EMBL/GenBank/DDBJ databases">
        <title>Genomics and transcriptomics of the oil-accumulating basidiomycete yeast T. oleaginosus allow insights into substrate utilization and the diverse evolutionary trajectories of mating systems in fungi.</title>
        <authorList>
            <consortium name="DOE Joint Genome Institute"/>
            <person name="Kourist R."/>
            <person name="Kracht O."/>
            <person name="Bracharz F."/>
            <person name="Lipzen A."/>
            <person name="Nolan M."/>
            <person name="Ohm R."/>
            <person name="Grigoriev I."/>
            <person name="Sun S."/>
            <person name="Heitman J."/>
            <person name="Bruck T."/>
            <person name="Nowrousian M."/>
        </authorList>
    </citation>
    <scope>NUCLEOTIDE SEQUENCE [LARGE SCALE GENOMIC DNA]</scope>
    <source>
        <strain evidence="12 13">IBC0246</strain>
    </source>
</reference>
<evidence type="ECO:0000256" key="4">
    <source>
        <dbReference type="ARBA" id="ARBA00022857"/>
    </source>
</evidence>
<dbReference type="Gene3D" id="3.40.50.720">
    <property type="entry name" value="NAD(P)-binding Rossmann-like Domain"/>
    <property type="match status" value="1"/>
</dbReference>
<proteinExistence type="inferred from homology"/>
<keyword evidence="7 9" id="KW-0472">Membrane</keyword>
<dbReference type="InterPro" id="IPR013332">
    <property type="entry name" value="KPR_N"/>
</dbReference>
<protein>
    <submittedName>
        <fullName evidence="12">2-dehydropantoate 2-reductase</fullName>
    </submittedName>
</protein>
<accession>A0A0J1AXB8</accession>
<dbReference type="SUPFAM" id="SSF48179">
    <property type="entry name" value="6-phosphogluconate dehydrogenase C-terminal domain-like"/>
    <property type="match status" value="1"/>
</dbReference>
<feature type="transmembrane region" description="Helical" evidence="9">
    <location>
        <begin position="264"/>
        <end position="283"/>
    </location>
</feature>
<dbReference type="PANTHER" id="PTHR21708:SF30">
    <property type="entry name" value="2-DEHYDROPANTOATE 2-REDUCTASE-RELATED"/>
    <property type="match status" value="1"/>
</dbReference>
<dbReference type="RefSeq" id="XP_018276440.1">
    <property type="nucleotide sequence ID" value="XM_018424873.1"/>
</dbReference>
<dbReference type="GeneID" id="28985476"/>
<comment type="subcellular location">
    <subcellularLocation>
        <location evidence="1">Membrane</location>
    </subcellularLocation>
</comment>
<gene>
    <name evidence="12" type="ORF">CC85DRAFT_293537</name>
</gene>
<feature type="transmembrane region" description="Helical" evidence="9">
    <location>
        <begin position="224"/>
        <end position="249"/>
    </location>
</feature>
<dbReference type="SUPFAM" id="SSF51735">
    <property type="entry name" value="NAD(P)-binding Rossmann-fold domains"/>
    <property type="match status" value="1"/>
</dbReference>
<evidence type="ECO:0000256" key="2">
    <source>
        <dbReference type="ARBA" id="ARBA00007870"/>
    </source>
</evidence>
<dbReference type="GO" id="GO:0008677">
    <property type="term" value="F:2-dehydropantoate 2-reductase activity"/>
    <property type="evidence" value="ECO:0007669"/>
    <property type="project" value="InterPro"/>
</dbReference>
<evidence type="ECO:0000256" key="7">
    <source>
        <dbReference type="ARBA" id="ARBA00023136"/>
    </source>
</evidence>
<comment type="similarity">
    <text evidence="2">Belongs to the ketopantoate reductase family.</text>
</comment>
<dbReference type="InterPro" id="IPR013328">
    <property type="entry name" value="6PGD_dom2"/>
</dbReference>
<dbReference type="InterPro" id="IPR036291">
    <property type="entry name" value="NAD(P)-bd_dom_sf"/>
</dbReference>
<keyword evidence="5 9" id="KW-1133">Transmembrane helix</keyword>
<feature type="transmembrane region" description="Helical" evidence="9">
    <location>
        <begin position="365"/>
        <end position="385"/>
    </location>
</feature>
<dbReference type="PANTHER" id="PTHR21708">
    <property type="entry name" value="PROBABLE 2-DEHYDROPANTOATE 2-REDUCTASE"/>
    <property type="match status" value="1"/>
</dbReference>
<evidence type="ECO:0000256" key="5">
    <source>
        <dbReference type="ARBA" id="ARBA00022989"/>
    </source>
</evidence>
<feature type="transmembrane region" description="Helical" evidence="9">
    <location>
        <begin position="461"/>
        <end position="483"/>
    </location>
</feature>
<dbReference type="InterPro" id="IPR036259">
    <property type="entry name" value="MFS_trans_sf"/>
</dbReference>
<organism evidence="12 13">
    <name type="scientific">Cutaneotrichosporon oleaginosum</name>
    <dbReference type="NCBI Taxonomy" id="879819"/>
    <lineage>
        <taxon>Eukaryota</taxon>
        <taxon>Fungi</taxon>
        <taxon>Dikarya</taxon>
        <taxon>Basidiomycota</taxon>
        <taxon>Agaricomycotina</taxon>
        <taxon>Tremellomycetes</taxon>
        <taxon>Trichosporonales</taxon>
        <taxon>Trichosporonaceae</taxon>
        <taxon>Cutaneotrichosporon</taxon>
    </lineage>
</organism>
<keyword evidence="13" id="KW-1185">Reference proteome</keyword>
<dbReference type="NCBIfam" id="TIGR00745">
    <property type="entry name" value="apbA_panE"/>
    <property type="match status" value="1"/>
</dbReference>
<dbReference type="EMBL" id="KQ087245">
    <property type="protein sequence ID" value="KLT39949.1"/>
    <property type="molecule type" value="Genomic_DNA"/>
</dbReference>
<dbReference type="GO" id="GO:0016020">
    <property type="term" value="C:membrane"/>
    <property type="evidence" value="ECO:0007669"/>
    <property type="project" value="UniProtKB-SubCell"/>
</dbReference>